<comment type="caution">
    <text evidence="5">The sequence shown here is derived from an EMBL/GenBank/DDBJ whole genome shotgun (WGS) entry which is preliminary data.</text>
</comment>
<feature type="chain" id="PRO_5016999941" description="Apple domain-containing protein" evidence="2">
    <location>
        <begin position="19"/>
        <end position="981"/>
    </location>
</feature>
<name>A0A366S648_9HYPO</name>
<evidence type="ECO:0000256" key="2">
    <source>
        <dbReference type="SAM" id="SignalP"/>
    </source>
</evidence>
<dbReference type="OrthoDB" id="3563678at2759"/>
<keyword evidence="6" id="KW-1185">Reference proteome</keyword>
<dbReference type="EMBL" id="QKXC01000056">
    <property type="protein sequence ID" value="RBR24482.1"/>
    <property type="molecule type" value="Genomic_DNA"/>
</dbReference>
<feature type="domain" description="Apple" evidence="4">
    <location>
        <begin position="661"/>
        <end position="683"/>
    </location>
</feature>
<feature type="compositionally biased region" description="Polar residues" evidence="1">
    <location>
        <begin position="374"/>
        <end position="411"/>
    </location>
</feature>
<gene>
    <name evidence="5" type="ORF">FIESC28_02678</name>
</gene>
<protein>
    <recommendedName>
        <fullName evidence="3 4">Apple domain-containing protein</fullName>
    </recommendedName>
</protein>
<sequence length="981" mass="104709">MQLMLTFVGVALANLAAAGPCKPSKPTTVNSLSLTAPTTEISHSSNVPSLSLPESATTTQESEVIITNTFDGGSFAQRDPNTPSGLTGVNTEGQVEFHSGGCYKGDGSKDDGCAALSATGNPAGKRDLGSFASMFQTLNSLSTGQRNKYTVQFYYLVFSAGTQACTISATFGNRQFYSQSLLTLGGMNMQWNQVLQQVEADSSSASFAISMSCSGQGISMILVDSIFISNQVTPDNIGDFKLDLGGGAADPEPITTTESAPASASAPVTVSTTTEAGGVMESKTSSADGSPSTEGPRTVSDSAPNTQEHETSTNAPSHTENATTHAEEPVLTNPLSNTVEPQTASSSFPLGQESQTVTDAASDTEAATAHTEELVSTNPPFSTDETSIATNSSPHTQGSQTFSNAATATEDPSTHTKEPASTYLPSATASQDATEASSITTQSQGSKPTTSDDVQEISPTSPVGSSTQPVEPTKTACKATCATIDNARHHVADWNCAVYGVYSGSGEIIPAPGQEPDSEGNRVYYSNPGECAELCRAMPGCKTIGHQFAGALCFLSTSVITEAEVRPVWSDDRDVDWYALDKCFTCSGCESGSADTSAPAIASTTQVPTQVATTKSSEPTETVCQPACALKDDWYDHDCRVYGDYTGDFYEFPGQDGWIGKASGSEDCMAMCKSTPGCKSAGFAQMFRKCYGSNNVVTQADTREATSDNIDKEWWGPQCFNCVNDKCFGSSDETTTQAPERTTFTTRTSAPATTTTAPADICIYNRGQYCEFNRFKDHGDTVCVWAGTYPGETYTKTREEYPYQDDPYQCIAICQTLENCESAGYYSTENRCLFSAKELKKSDMVPGAHNFDNSLWLSNSCVNCPTCSNSAPLPQTDKCSYKQGDTCTRKAGKDGALCNYQGMWEWYNQQSLERYPDQSSPEKCMAICQATEYCKGSGYKDGRCMFSFGELKTANFRDWPDHSRDGTWDDPSCFECPGCTE</sequence>
<evidence type="ECO:0000313" key="5">
    <source>
        <dbReference type="EMBL" id="RBR24482.1"/>
    </source>
</evidence>
<feature type="region of interest" description="Disordered" evidence="1">
    <location>
        <begin position="248"/>
        <end position="472"/>
    </location>
</feature>
<feature type="compositionally biased region" description="Low complexity" evidence="1">
    <location>
        <begin position="356"/>
        <end position="369"/>
    </location>
</feature>
<keyword evidence="2" id="KW-0732">Signal</keyword>
<feature type="signal peptide" evidence="2">
    <location>
        <begin position="1"/>
        <end position="18"/>
    </location>
</feature>
<evidence type="ECO:0000313" key="6">
    <source>
        <dbReference type="Proteomes" id="UP000253153"/>
    </source>
</evidence>
<evidence type="ECO:0000259" key="3">
    <source>
        <dbReference type="Pfam" id="PF00024"/>
    </source>
</evidence>
<organism evidence="5 6">
    <name type="scientific">Fusarium coffeatum</name>
    <dbReference type="NCBI Taxonomy" id="231269"/>
    <lineage>
        <taxon>Eukaryota</taxon>
        <taxon>Fungi</taxon>
        <taxon>Dikarya</taxon>
        <taxon>Ascomycota</taxon>
        <taxon>Pezizomycotina</taxon>
        <taxon>Sordariomycetes</taxon>
        <taxon>Hypocreomycetidae</taxon>
        <taxon>Hypocreales</taxon>
        <taxon>Nectriaceae</taxon>
        <taxon>Fusarium</taxon>
        <taxon>Fusarium incarnatum-equiseti species complex</taxon>
    </lineage>
</organism>
<dbReference type="Proteomes" id="UP000253153">
    <property type="component" value="Unassembled WGS sequence"/>
</dbReference>
<dbReference type="RefSeq" id="XP_031019073.1">
    <property type="nucleotide sequence ID" value="XM_031156827.1"/>
</dbReference>
<feature type="region of interest" description="Disordered" evidence="1">
    <location>
        <begin position="39"/>
        <end position="58"/>
    </location>
</feature>
<feature type="compositionally biased region" description="Low complexity" evidence="1">
    <location>
        <begin position="255"/>
        <end position="276"/>
    </location>
</feature>
<feature type="compositionally biased region" description="Polar residues" evidence="1">
    <location>
        <begin position="282"/>
        <end position="324"/>
    </location>
</feature>
<evidence type="ECO:0000259" key="4">
    <source>
        <dbReference type="Pfam" id="PF14295"/>
    </source>
</evidence>
<dbReference type="AlphaFoldDB" id="A0A366S648"/>
<dbReference type="Pfam" id="PF00024">
    <property type="entry name" value="PAN_1"/>
    <property type="match status" value="1"/>
</dbReference>
<evidence type="ECO:0000256" key="1">
    <source>
        <dbReference type="SAM" id="MobiDB-lite"/>
    </source>
</evidence>
<feature type="domain" description="Apple" evidence="4">
    <location>
        <begin position="918"/>
        <end position="940"/>
    </location>
</feature>
<feature type="domain" description="Apple" evidence="3">
    <location>
        <begin position="789"/>
        <end position="847"/>
    </location>
</feature>
<dbReference type="GeneID" id="41992123"/>
<feature type="compositionally biased region" description="Polar residues" evidence="1">
    <location>
        <begin position="423"/>
        <end position="470"/>
    </location>
</feature>
<accession>A0A366S648</accession>
<proteinExistence type="predicted"/>
<dbReference type="InterPro" id="IPR003609">
    <property type="entry name" value="Pan_app"/>
</dbReference>
<feature type="compositionally biased region" description="Polar residues" evidence="1">
    <location>
        <begin position="333"/>
        <end position="355"/>
    </location>
</feature>
<dbReference type="Pfam" id="PF14295">
    <property type="entry name" value="PAN_4"/>
    <property type="match status" value="3"/>
</dbReference>
<feature type="domain" description="Apple" evidence="4">
    <location>
        <begin position="523"/>
        <end position="545"/>
    </location>
</feature>
<reference evidence="5 6" key="1">
    <citation type="submission" date="2018-06" db="EMBL/GenBank/DDBJ databases">
        <title>Fusarium incarnatum-equiseti species complex species 28.</title>
        <authorList>
            <person name="Gardiner D.M."/>
        </authorList>
    </citation>
    <scope>NUCLEOTIDE SEQUENCE [LARGE SCALE GENOMIC DNA]</scope>
    <source>
        <strain evidence="5 6">FIESC_28</strain>
    </source>
</reference>